<protein>
    <recommendedName>
        <fullName evidence="8">Holo-[acyl-carrier-protein] synthase</fullName>
        <shortName evidence="8">Holo-ACP synthase</shortName>
        <ecNumber evidence="8">2.7.8.7</ecNumber>
    </recommendedName>
    <alternativeName>
        <fullName evidence="8">4'-phosphopantetheinyl transferase AcpS</fullName>
    </alternativeName>
</protein>
<organism evidence="10 11">
    <name type="scientific">Povalibacter uvarum</name>
    <dbReference type="NCBI Taxonomy" id="732238"/>
    <lineage>
        <taxon>Bacteria</taxon>
        <taxon>Pseudomonadati</taxon>
        <taxon>Pseudomonadota</taxon>
        <taxon>Gammaproteobacteria</taxon>
        <taxon>Steroidobacterales</taxon>
        <taxon>Steroidobacteraceae</taxon>
        <taxon>Povalibacter</taxon>
    </lineage>
</organism>
<dbReference type="Gene3D" id="3.90.470.20">
    <property type="entry name" value="4'-phosphopantetheinyl transferase domain"/>
    <property type="match status" value="1"/>
</dbReference>
<keyword evidence="2 8" id="KW-0808">Transferase</keyword>
<proteinExistence type="inferred from homology"/>
<comment type="subcellular location">
    <subcellularLocation>
        <location evidence="8">Cytoplasm</location>
    </subcellularLocation>
</comment>
<dbReference type="InterPro" id="IPR002582">
    <property type="entry name" value="ACPS"/>
</dbReference>
<keyword evidence="8" id="KW-0963">Cytoplasm</keyword>
<keyword evidence="3 8" id="KW-0479">Metal-binding</keyword>
<reference evidence="10 11" key="1">
    <citation type="submission" date="2020-08" db="EMBL/GenBank/DDBJ databases">
        <title>Genomic Encyclopedia of Type Strains, Phase IV (KMG-IV): sequencing the most valuable type-strain genomes for metagenomic binning, comparative biology and taxonomic classification.</title>
        <authorList>
            <person name="Goeker M."/>
        </authorList>
    </citation>
    <scope>NUCLEOTIDE SEQUENCE [LARGE SCALE GENOMIC DNA]</scope>
    <source>
        <strain evidence="10 11">DSM 26723</strain>
    </source>
</reference>
<dbReference type="SUPFAM" id="SSF56214">
    <property type="entry name" value="4'-phosphopantetheinyl transferase"/>
    <property type="match status" value="1"/>
</dbReference>
<accession>A0A841HGA6</accession>
<evidence type="ECO:0000256" key="6">
    <source>
        <dbReference type="ARBA" id="ARBA00023098"/>
    </source>
</evidence>
<dbReference type="NCBIfam" id="TIGR00556">
    <property type="entry name" value="pantethn_trn"/>
    <property type="match status" value="1"/>
</dbReference>
<dbReference type="GO" id="GO:0008897">
    <property type="term" value="F:holo-[acyl-carrier-protein] synthase activity"/>
    <property type="evidence" value="ECO:0007669"/>
    <property type="project" value="UniProtKB-UniRule"/>
</dbReference>
<dbReference type="InterPro" id="IPR004568">
    <property type="entry name" value="Ppantetheine-prot_Trfase_dom"/>
</dbReference>
<comment type="function">
    <text evidence="8">Transfers the 4'-phosphopantetheine moiety from coenzyme A to a Ser of acyl-carrier-protein.</text>
</comment>
<feature type="binding site" evidence="8">
    <location>
        <position position="57"/>
    </location>
    <ligand>
        <name>Mg(2+)</name>
        <dbReference type="ChEBI" id="CHEBI:18420"/>
    </ligand>
</feature>
<keyword evidence="1 8" id="KW-0444">Lipid biosynthesis</keyword>
<evidence type="ECO:0000256" key="7">
    <source>
        <dbReference type="ARBA" id="ARBA00023160"/>
    </source>
</evidence>
<keyword evidence="5 8" id="KW-0460">Magnesium</keyword>
<dbReference type="EMBL" id="JACHHZ010000001">
    <property type="protein sequence ID" value="MBB6091806.1"/>
    <property type="molecule type" value="Genomic_DNA"/>
</dbReference>
<dbReference type="Proteomes" id="UP000588068">
    <property type="component" value="Unassembled WGS sequence"/>
</dbReference>
<dbReference type="HAMAP" id="MF_00101">
    <property type="entry name" value="AcpS"/>
    <property type="match status" value="1"/>
</dbReference>
<dbReference type="EC" id="2.7.8.7" evidence="8"/>
<sequence>MIHGIGTDVVQVERIARIFERHGERFVEHLLMPQEEAAFRDHKRPVRFLAMRFAAKEAVVKAMGTGFAHGMWLRDCGVAANDFGKPEIIWSDRGRERCGQLGIGEGHVTLTDEAGLVVAVAVLMKDVNGRQAADSAK</sequence>
<dbReference type="InterPro" id="IPR037143">
    <property type="entry name" value="4-PPantetheinyl_Trfase_dom_sf"/>
</dbReference>
<gene>
    <name evidence="8" type="primary">acpS</name>
    <name evidence="10" type="ORF">HNQ60_000652</name>
</gene>
<feature type="domain" description="4'-phosphopantetheinyl transferase" evidence="9">
    <location>
        <begin position="4"/>
        <end position="104"/>
    </location>
</feature>
<evidence type="ECO:0000313" key="10">
    <source>
        <dbReference type="EMBL" id="MBB6091806.1"/>
    </source>
</evidence>
<dbReference type="GO" id="GO:0006633">
    <property type="term" value="P:fatty acid biosynthetic process"/>
    <property type="evidence" value="ECO:0007669"/>
    <property type="project" value="UniProtKB-UniRule"/>
</dbReference>
<evidence type="ECO:0000256" key="5">
    <source>
        <dbReference type="ARBA" id="ARBA00022842"/>
    </source>
</evidence>
<comment type="caution">
    <text evidence="10">The sequence shown here is derived from an EMBL/GenBank/DDBJ whole genome shotgun (WGS) entry which is preliminary data.</text>
</comment>
<keyword evidence="11" id="KW-1185">Reference proteome</keyword>
<comment type="cofactor">
    <cofactor evidence="8">
        <name>Mg(2+)</name>
        <dbReference type="ChEBI" id="CHEBI:18420"/>
    </cofactor>
</comment>
<evidence type="ECO:0000256" key="4">
    <source>
        <dbReference type="ARBA" id="ARBA00022832"/>
    </source>
</evidence>
<comment type="catalytic activity">
    <reaction evidence="8">
        <text>apo-[ACP] + CoA = holo-[ACP] + adenosine 3',5'-bisphosphate + H(+)</text>
        <dbReference type="Rhea" id="RHEA:12068"/>
        <dbReference type="Rhea" id="RHEA-COMP:9685"/>
        <dbReference type="Rhea" id="RHEA-COMP:9690"/>
        <dbReference type="ChEBI" id="CHEBI:15378"/>
        <dbReference type="ChEBI" id="CHEBI:29999"/>
        <dbReference type="ChEBI" id="CHEBI:57287"/>
        <dbReference type="ChEBI" id="CHEBI:58343"/>
        <dbReference type="ChEBI" id="CHEBI:64479"/>
        <dbReference type="EC" id="2.7.8.7"/>
    </reaction>
</comment>
<dbReference type="GO" id="GO:0005737">
    <property type="term" value="C:cytoplasm"/>
    <property type="evidence" value="ECO:0007669"/>
    <property type="project" value="UniProtKB-SubCell"/>
</dbReference>
<dbReference type="GO" id="GO:0000287">
    <property type="term" value="F:magnesium ion binding"/>
    <property type="evidence" value="ECO:0007669"/>
    <property type="project" value="UniProtKB-UniRule"/>
</dbReference>
<evidence type="ECO:0000259" key="9">
    <source>
        <dbReference type="Pfam" id="PF01648"/>
    </source>
</evidence>
<evidence type="ECO:0000256" key="2">
    <source>
        <dbReference type="ARBA" id="ARBA00022679"/>
    </source>
</evidence>
<dbReference type="NCBIfam" id="TIGR00516">
    <property type="entry name" value="acpS"/>
    <property type="match status" value="1"/>
</dbReference>
<dbReference type="AlphaFoldDB" id="A0A841HGA6"/>
<name>A0A841HGA6_9GAMM</name>
<keyword evidence="4 8" id="KW-0276">Fatty acid metabolism</keyword>
<feature type="binding site" evidence="8">
    <location>
        <position position="8"/>
    </location>
    <ligand>
        <name>Mg(2+)</name>
        <dbReference type="ChEBI" id="CHEBI:18420"/>
    </ligand>
</feature>
<evidence type="ECO:0000256" key="3">
    <source>
        <dbReference type="ARBA" id="ARBA00022723"/>
    </source>
</evidence>
<evidence type="ECO:0000256" key="8">
    <source>
        <dbReference type="HAMAP-Rule" id="MF_00101"/>
    </source>
</evidence>
<dbReference type="RefSeq" id="WP_184329581.1">
    <property type="nucleotide sequence ID" value="NZ_JACHHZ010000001.1"/>
</dbReference>
<keyword evidence="6 8" id="KW-0443">Lipid metabolism</keyword>
<evidence type="ECO:0000313" key="11">
    <source>
        <dbReference type="Proteomes" id="UP000588068"/>
    </source>
</evidence>
<evidence type="ECO:0000256" key="1">
    <source>
        <dbReference type="ARBA" id="ARBA00022516"/>
    </source>
</evidence>
<comment type="similarity">
    <text evidence="8">Belongs to the P-Pant transferase superfamily. AcpS family.</text>
</comment>
<keyword evidence="7 8" id="KW-0275">Fatty acid biosynthesis</keyword>
<dbReference type="Pfam" id="PF01648">
    <property type="entry name" value="ACPS"/>
    <property type="match status" value="1"/>
</dbReference>
<dbReference type="InterPro" id="IPR008278">
    <property type="entry name" value="4-PPantetheinyl_Trfase_dom"/>
</dbReference>